<comment type="caution">
    <text evidence="2">The sequence shown here is derived from an EMBL/GenBank/DDBJ whole genome shotgun (WGS) entry which is preliminary data.</text>
</comment>
<reference evidence="2 3" key="1">
    <citation type="journal article" date="2015" name="Genome Biol. Evol.">
        <title>Comparative Genomics of a Bacterivorous Green Alga Reveals Evolutionary Causalities and Consequences of Phago-Mixotrophic Mode of Nutrition.</title>
        <authorList>
            <person name="Burns J.A."/>
            <person name="Paasch A."/>
            <person name="Narechania A."/>
            <person name="Kim E."/>
        </authorList>
    </citation>
    <scope>NUCLEOTIDE SEQUENCE [LARGE SCALE GENOMIC DNA]</scope>
    <source>
        <strain evidence="2 3">PLY_AMNH</strain>
    </source>
</reference>
<dbReference type="AlphaFoldDB" id="A0AAE0L1K0"/>
<dbReference type="EMBL" id="LGRX02011643">
    <property type="protein sequence ID" value="KAK3268698.1"/>
    <property type="molecule type" value="Genomic_DNA"/>
</dbReference>
<dbReference type="GO" id="GO:0051726">
    <property type="term" value="P:regulation of cell cycle"/>
    <property type="evidence" value="ECO:0007669"/>
    <property type="project" value="TreeGrafter"/>
</dbReference>
<organism evidence="2 3">
    <name type="scientific">Cymbomonas tetramitiformis</name>
    <dbReference type="NCBI Taxonomy" id="36881"/>
    <lineage>
        <taxon>Eukaryota</taxon>
        <taxon>Viridiplantae</taxon>
        <taxon>Chlorophyta</taxon>
        <taxon>Pyramimonadophyceae</taxon>
        <taxon>Pyramimonadales</taxon>
        <taxon>Pyramimonadaceae</taxon>
        <taxon>Cymbomonas</taxon>
    </lineage>
</organism>
<protein>
    <submittedName>
        <fullName evidence="2">Uncharacterized protein</fullName>
    </submittedName>
</protein>
<gene>
    <name evidence="2" type="ORF">CYMTET_22812</name>
</gene>
<dbReference type="PANTHER" id="PTHR22715:SF0">
    <property type="entry name" value="TRANSFORMING GROWTH FACTOR BETA REGULATOR 1"/>
    <property type="match status" value="1"/>
</dbReference>
<evidence type="ECO:0000313" key="2">
    <source>
        <dbReference type="EMBL" id="KAK3268698.1"/>
    </source>
</evidence>
<sequence length="178" mass="19329">MRSVGQSHPGAKVAKVPAVKRTRASKEPLNEQEQEALRASKRLRLEGSLIALERGEDGRVGLPLKVAGVTLEAFGTIDPWRHAYHGPAYLFPIGYRTTRMFARMDKPDEKCLYTQEIIDGGDQPMFQISAEIGGDPVLHQSSTGAWSMVLAKVRATREASGQAASKTAISGIEVKANS</sequence>
<dbReference type="InterPro" id="IPR003888">
    <property type="entry name" value="FYrich_N"/>
</dbReference>
<dbReference type="SMART" id="SM00541">
    <property type="entry name" value="FYRN"/>
    <property type="match status" value="1"/>
</dbReference>
<name>A0AAE0L1K0_9CHLO</name>
<dbReference type="InterPro" id="IPR040092">
    <property type="entry name" value="TBRG1"/>
</dbReference>
<dbReference type="Pfam" id="PF05964">
    <property type="entry name" value="FYRN"/>
    <property type="match status" value="1"/>
</dbReference>
<dbReference type="Proteomes" id="UP001190700">
    <property type="component" value="Unassembled WGS sequence"/>
</dbReference>
<dbReference type="GO" id="GO:0005634">
    <property type="term" value="C:nucleus"/>
    <property type="evidence" value="ECO:0007669"/>
    <property type="project" value="InterPro"/>
</dbReference>
<evidence type="ECO:0000256" key="1">
    <source>
        <dbReference type="SAM" id="MobiDB-lite"/>
    </source>
</evidence>
<feature type="region of interest" description="Disordered" evidence="1">
    <location>
        <begin position="1"/>
        <end position="34"/>
    </location>
</feature>
<proteinExistence type="predicted"/>
<dbReference type="PROSITE" id="PS51542">
    <property type="entry name" value="FYRN"/>
    <property type="match status" value="1"/>
</dbReference>
<evidence type="ECO:0000313" key="3">
    <source>
        <dbReference type="Proteomes" id="UP001190700"/>
    </source>
</evidence>
<dbReference type="Gene3D" id="3.30.160.360">
    <property type="match status" value="1"/>
</dbReference>
<keyword evidence="3" id="KW-1185">Reference proteome</keyword>
<accession>A0AAE0L1K0</accession>
<dbReference type="PANTHER" id="PTHR22715">
    <property type="entry name" value="TRANSFORMING GROWTH FACTOR BETA REGULATED GENE 1"/>
    <property type="match status" value="1"/>
</dbReference>